<dbReference type="InterPro" id="IPR050199">
    <property type="entry name" value="IgHV"/>
</dbReference>
<keyword evidence="3" id="KW-1280">Immunoglobulin</keyword>
<accession>A0A8D0G8R4</accession>
<dbReference type="GO" id="GO:0019814">
    <property type="term" value="C:immunoglobulin complex"/>
    <property type="evidence" value="ECO:0007669"/>
    <property type="project" value="UniProtKB-KW"/>
</dbReference>
<reference evidence="5" key="2">
    <citation type="submission" date="2025-09" db="UniProtKB">
        <authorList>
            <consortium name="Ensembl"/>
        </authorList>
    </citation>
    <scope>IDENTIFICATION</scope>
</reference>
<protein>
    <submittedName>
        <fullName evidence="5">Immunoglobulin heavy variable 6-1</fullName>
    </submittedName>
</protein>
<dbReference type="SUPFAM" id="SSF48726">
    <property type="entry name" value="Immunoglobulin"/>
    <property type="match status" value="1"/>
</dbReference>
<proteinExistence type="predicted"/>
<dbReference type="Gene3D" id="2.60.40.10">
    <property type="entry name" value="Immunoglobulins"/>
    <property type="match status" value="1"/>
</dbReference>
<sequence length="154" mass="17316">MYKYNPLDPSSLNWLRHSGHSCLQLFPPRHMMKSLLMFLSLLASPSCVLSIVQLQESGPGLAKPSQSLRLTCTITSDSVSSTSTTWEWIRQPPGKGLEWVGRIYYRSSWGTDYTSSLQGRTTITQDTSKNEYYLQMISLTAADTATYYCARGSQ</sequence>
<keyword evidence="1" id="KW-0391">Immunity</keyword>
<dbReference type="InterPro" id="IPR013783">
    <property type="entry name" value="Ig-like_fold"/>
</dbReference>
<evidence type="ECO:0000313" key="6">
    <source>
        <dbReference type="Proteomes" id="UP000694392"/>
    </source>
</evidence>
<dbReference type="GO" id="GO:0002250">
    <property type="term" value="P:adaptive immune response"/>
    <property type="evidence" value="ECO:0007669"/>
    <property type="project" value="UniProtKB-KW"/>
</dbReference>
<dbReference type="PANTHER" id="PTHR23266">
    <property type="entry name" value="IMMUNOGLOBULIN HEAVY CHAIN"/>
    <property type="match status" value="1"/>
</dbReference>
<keyword evidence="2" id="KW-1064">Adaptive immunity</keyword>
<evidence type="ECO:0000256" key="3">
    <source>
        <dbReference type="ARBA" id="ARBA00043265"/>
    </source>
</evidence>
<evidence type="ECO:0000256" key="2">
    <source>
        <dbReference type="ARBA" id="ARBA00023130"/>
    </source>
</evidence>
<dbReference type="Ensembl" id="ENSSPUT00000005308.1">
    <property type="protein sequence ID" value="ENSSPUP00000004993.1"/>
    <property type="gene ID" value="ENSSPUG00000003852.1"/>
</dbReference>
<evidence type="ECO:0000259" key="4">
    <source>
        <dbReference type="PROSITE" id="PS50835"/>
    </source>
</evidence>
<dbReference type="Proteomes" id="UP000694392">
    <property type="component" value="Unplaced"/>
</dbReference>
<evidence type="ECO:0000313" key="5">
    <source>
        <dbReference type="Ensembl" id="ENSSPUP00000004993.1"/>
    </source>
</evidence>
<keyword evidence="6" id="KW-1185">Reference proteome</keyword>
<dbReference type="GO" id="GO:0005576">
    <property type="term" value="C:extracellular region"/>
    <property type="evidence" value="ECO:0007669"/>
    <property type="project" value="UniProtKB-ARBA"/>
</dbReference>
<dbReference type="GeneTree" id="ENSGT01030000234536"/>
<dbReference type="AlphaFoldDB" id="A0A8D0G8R4"/>
<organism evidence="5 6">
    <name type="scientific">Sphenodon punctatus</name>
    <name type="common">Tuatara</name>
    <name type="synonym">Hatteria punctata</name>
    <dbReference type="NCBI Taxonomy" id="8508"/>
    <lineage>
        <taxon>Eukaryota</taxon>
        <taxon>Metazoa</taxon>
        <taxon>Chordata</taxon>
        <taxon>Craniata</taxon>
        <taxon>Vertebrata</taxon>
        <taxon>Euteleostomi</taxon>
        <taxon>Lepidosauria</taxon>
        <taxon>Sphenodontia</taxon>
        <taxon>Sphenodontidae</taxon>
        <taxon>Sphenodon</taxon>
    </lineage>
</organism>
<dbReference type="OMA" id="STTWEWI"/>
<dbReference type="InterPro" id="IPR007110">
    <property type="entry name" value="Ig-like_dom"/>
</dbReference>
<gene>
    <name evidence="5" type="primary">IGHV6-1</name>
</gene>
<dbReference type="InterPro" id="IPR013106">
    <property type="entry name" value="Ig_V-set"/>
</dbReference>
<dbReference type="SMART" id="SM00406">
    <property type="entry name" value="IGv"/>
    <property type="match status" value="1"/>
</dbReference>
<dbReference type="InterPro" id="IPR036179">
    <property type="entry name" value="Ig-like_dom_sf"/>
</dbReference>
<dbReference type="Pfam" id="PF07686">
    <property type="entry name" value="V-set"/>
    <property type="match status" value="1"/>
</dbReference>
<feature type="domain" description="Ig-like" evidence="4">
    <location>
        <begin position="45"/>
        <end position="154"/>
    </location>
</feature>
<reference evidence="5" key="1">
    <citation type="submission" date="2025-08" db="UniProtKB">
        <authorList>
            <consortium name="Ensembl"/>
        </authorList>
    </citation>
    <scope>IDENTIFICATION</scope>
</reference>
<name>A0A8D0G8R4_SPHPU</name>
<dbReference type="PROSITE" id="PS50835">
    <property type="entry name" value="IG_LIKE"/>
    <property type="match status" value="1"/>
</dbReference>
<dbReference type="FunFam" id="2.60.40.10:FF:002487">
    <property type="entry name" value="Immunoglobulin heavy variable 13-2"/>
    <property type="match status" value="1"/>
</dbReference>
<evidence type="ECO:0000256" key="1">
    <source>
        <dbReference type="ARBA" id="ARBA00022859"/>
    </source>
</evidence>